<keyword evidence="1" id="KW-0812">Transmembrane</keyword>
<dbReference type="KEGG" id="vsy:K08M4_20460"/>
<sequence>MIWLTILLMTAIVFFSRYVFLEPTVPLRLNSTARRLLRYSSPAVLTAIWGPIVFSPEQTFWPSFENPYLIGALVTGLLIWKTGNVLLTIGVSMGVFLFYNLVAVDYLFNG</sequence>
<protein>
    <submittedName>
        <fullName evidence="2">Branched-chain amino acid transport protein (AzlD)</fullName>
    </submittedName>
</protein>
<evidence type="ECO:0000313" key="3">
    <source>
        <dbReference type="Proteomes" id="UP000194136"/>
    </source>
</evidence>
<dbReference type="RefSeq" id="WP_086049783.1">
    <property type="nucleotide sequence ID" value="NZ_CP017916.1"/>
</dbReference>
<reference evidence="2 3" key="1">
    <citation type="submission" date="2016-10" db="EMBL/GenBank/DDBJ databases">
        <title>The High Quality Genome of Vibrio splendidus K08M4.</title>
        <authorList>
            <person name="Wendling C."/>
            <person name="Chibani C.M."/>
            <person name="Hertel R."/>
            <person name="Sproer C."/>
            <person name="Bunk B."/>
            <person name="Overmann J."/>
            <person name="Roth O."/>
            <person name="Liesegang H."/>
        </authorList>
    </citation>
    <scope>NUCLEOTIDE SEQUENCE [LARGE SCALE GENOMIC DNA]</scope>
    <source>
        <strain evidence="2 3">K08M4</strain>
    </source>
</reference>
<dbReference type="Proteomes" id="UP000194136">
    <property type="component" value="Chromosome 1"/>
</dbReference>
<name>A0AA34TPL0_9VIBR</name>
<organism evidence="2 3">
    <name type="scientific">Vibrio syngnathi</name>
    <dbReference type="NCBI Taxonomy" id="3034029"/>
    <lineage>
        <taxon>Bacteria</taxon>
        <taxon>Pseudomonadati</taxon>
        <taxon>Pseudomonadota</taxon>
        <taxon>Gammaproteobacteria</taxon>
        <taxon>Vibrionales</taxon>
        <taxon>Vibrionaceae</taxon>
        <taxon>Vibrio</taxon>
    </lineage>
</organism>
<gene>
    <name evidence="2" type="ORF">K08M4_20460</name>
</gene>
<dbReference type="InterPro" id="IPR008407">
    <property type="entry name" value="Brnchd-chn_aa_trnsp_AzlD"/>
</dbReference>
<accession>A0AA34TPL0</accession>
<dbReference type="AlphaFoldDB" id="A0AA34TPL0"/>
<feature type="transmembrane region" description="Helical" evidence="1">
    <location>
        <begin position="66"/>
        <end position="83"/>
    </location>
</feature>
<dbReference type="Pfam" id="PF05437">
    <property type="entry name" value="AzlD"/>
    <property type="match status" value="1"/>
</dbReference>
<evidence type="ECO:0000256" key="1">
    <source>
        <dbReference type="SAM" id="Phobius"/>
    </source>
</evidence>
<keyword evidence="3" id="KW-1185">Reference proteome</keyword>
<feature type="transmembrane region" description="Helical" evidence="1">
    <location>
        <begin position="89"/>
        <end position="108"/>
    </location>
</feature>
<dbReference type="EMBL" id="CP017916">
    <property type="protein sequence ID" value="ARP38786.1"/>
    <property type="molecule type" value="Genomic_DNA"/>
</dbReference>
<keyword evidence="1" id="KW-1133">Transmembrane helix</keyword>
<keyword evidence="1" id="KW-0472">Membrane</keyword>
<evidence type="ECO:0000313" key="2">
    <source>
        <dbReference type="EMBL" id="ARP38786.1"/>
    </source>
</evidence>
<proteinExistence type="predicted"/>